<sequence>MPQKSELEPMPVPESQTLWPDIDIQDIRASSKREAMPEQMSPPLDMPTIGEKGPTDDWCISNGRSCGAAPTRCCKGLKCESVGEPDGFTWMGCKPA</sequence>
<evidence type="ECO:0000313" key="2">
    <source>
        <dbReference type="EMBL" id="OAX81518.1"/>
    </source>
</evidence>
<evidence type="ECO:0000313" key="3">
    <source>
        <dbReference type="Proteomes" id="UP000091918"/>
    </source>
</evidence>
<name>A0A1B7NXJ8_9EURO</name>
<reference evidence="2 3" key="1">
    <citation type="submission" date="2015-07" db="EMBL/GenBank/DDBJ databases">
        <title>Emmonsia species relationships and genome sequence.</title>
        <authorList>
            <person name="Cuomo C.A."/>
            <person name="Schwartz I.S."/>
            <person name="Kenyon C."/>
            <person name="de Hoog G.S."/>
            <person name="Govender N.P."/>
            <person name="Botha A."/>
            <person name="Moreno L."/>
            <person name="de Vries M."/>
            <person name="Munoz J.F."/>
            <person name="Stielow J.B."/>
        </authorList>
    </citation>
    <scope>NUCLEOTIDE SEQUENCE [LARGE SCALE GENOMIC DNA]</scope>
    <source>
        <strain evidence="2 3">CBS 136260</strain>
    </source>
</reference>
<evidence type="ECO:0000256" key="1">
    <source>
        <dbReference type="SAM" id="MobiDB-lite"/>
    </source>
</evidence>
<organism evidence="2 3">
    <name type="scientific">Emergomyces africanus</name>
    <dbReference type="NCBI Taxonomy" id="1955775"/>
    <lineage>
        <taxon>Eukaryota</taxon>
        <taxon>Fungi</taxon>
        <taxon>Dikarya</taxon>
        <taxon>Ascomycota</taxon>
        <taxon>Pezizomycotina</taxon>
        <taxon>Eurotiomycetes</taxon>
        <taxon>Eurotiomycetidae</taxon>
        <taxon>Onygenales</taxon>
        <taxon>Ajellomycetaceae</taxon>
        <taxon>Emergomyces</taxon>
    </lineage>
</organism>
<comment type="caution">
    <text evidence="2">The sequence shown here is derived from an EMBL/GenBank/DDBJ whole genome shotgun (WGS) entry which is preliminary data.</text>
</comment>
<keyword evidence="3" id="KW-1185">Reference proteome</keyword>
<proteinExistence type="predicted"/>
<accession>A0A1B7NXJ8</accession>
<feature type="region of interest" description="Disordered" evidence="1">
    <location>
        <begin position="1"/>
        <end position="52"/>
    </location>
</feature>
<protein>
    <submittedName>
        <fullName evidence="2">Uncharacterized protein</fullName>
    </submittedName>
</protein>
<gene>
    <name evidence="2" type="ORF">ACJ72_04143</name>
</gene>
<dbReference type="Proteomes" id="UP000091918">
    <property type="component" value="Unassembled WGS sequence"/>
</dbReference>
<feature type="compositionally biased region" description="Basic and acidic residues" evidence="1">
    <location>
        <begin position="25"/>
        <end position="36"/>
    </location>
</feature>
<dbReference type="AlphaFoldDB" id="A0A1B7NXJ8"/>
<dbReference type="OrthoDB" id="4187472at2759"/>
<dbReference type="EMBL" id="LGUA01000461">
    <property type="protein sequence ID" value="OAX81518.1"/>
    <property type="molecule type" value="Genomic_DNA"/>
</dbReference>